<keyword evidence="2" id="KW-1185">Reference proteome</keyword>
<evidence type="ECO:0000313" key="2">
    <source>
        <dbReference type="Proteomes" id="UP000030671"/>
    </source>
</evidence>
<dbReference type="AlphaFoldDB" id="W4K9L2"/>
<dbReference type="STRING" id="747525.W4K9L2"/>
<dbReference type="OrthoDB" id="3187773at2759"/>
<organism evidence="1 2">
    <name type="scientific">Heterobasidion irregulare (strain TC 32-1)</name>
    <dbReference type="NCBI Taxonomy" id="747525"/>
    <lineage>
        <taxon>Eukaryota</taxon>
        <taxon>Fungi</taxon>
        <taxon>Dikarya</taxon>
        <taxon>Basidiomycota</taxon>
        <taxon>Agaricomycotina</taxon>
        <taxon>Agaricomycetes</taxon>
        <taxon>Russulales</taxon>
        <taxon>Bondarzewiaceae</taxon>
        <taxon>Heterobasidion</taxon>
        <taxon>Heterobasidion annosum species complex</taxon>
    </lineage>
</organism>
<dbReference type="Proteomes" id="UP000030671">
    <property type="component" value="Unassembled WGS sequence"/>
</dbReference>
<proteinExistence type="predicted"/>
<protein>
    <submittedName>
        <fullName evidence="1">Uncharacterized protein</fullName>
    </submittedName>
</protein>
<dbReference type="RefSeq" id="XP_009544883.1">
    <property type="nucleotide sequence ID" value="XM_009546588.1"/>
</dbReference>
<dbReference type="HOGENOM" id="CLU_006344_16_2_1"/>
<dbReference type="GeneID" id="20670281"/>
<evidence type="ECO:0000313" key="1">
    <source>
        <dbReference type="EMBL" id="ETW82527.1"/>
    </source>
</evidence>
<name>W4K9L2_HETIT</name>
<dbReference type="KEGG" id="hir:HETIRDRAFT_315979"/>
<dbReference type="EMBL" id="KI925457">
    <property type="protein sequence ID" value="ETW82527.1"/>
    <property type="molecule type" value="Genomic_DNA"/>
</dbReference>
<dbReference type="InParanoid" id="W4K9L2"/>
<gene>
    <name evidence="1" type="ORF">HETIRDRAFT_315979</name>
</gene>
<accession>W4K9L2</accession>
<sequence length="70" mass="7966">MWIVRPEIGGNGKQVESVIHLDTIVCTAHLIGVYGQSFIPRNFSHTYTLFAFTSYYVNKFVDHHTNALIP</sequence>
<reference evidence="1 2" key="1">
    <citation type="journal article" date="2012" name="New Phytol.">
        <title>Insight into trade-off between wood decay and parasitism from the genome of a fungal forest pathogen.</title>
        <authorList>
            <person name="Olson A."/>
            <person name="Aerts A."/>
            <person name="Asiegbu F."/>
            <person name="Belbahri L."/>
            <person name="Bouzid O."/>
            <person name="Broberg A."/>
            <person name="Canback B."/>
            <person name="Coutinho P.M."/>
            <person name="Cullen D."/>
            <person name="Dalman K."/>
            <person name="Deflorio G."/>
            <person name="van Diepen L.T."/>
            <person name="Dunand C."/>
            <person name="Duplessis S."/>
            <person name="Durling M."/>
            <person name="Gonthier P."/>
            <person name="Grimwood J."/>
            <person name="Fossdal C.G."/>
            <person name="Hansson D."/>
            <person name="Henrissat B."/>
            <person name="Hietala A."/>
            <person name="Himmelstrand K."/>
            <person name="Hoffmeister D."/>
            <person name="Hogberg N."/>
            <person name="James T.Y."/>
            <person name="Karlsson M."/>
            <person name="Kohler A."/>
            <person name="Kues U."/>
            <person name="Lee Y.H."/>
            <person name="Lin Y.C."/>
            <person name="Lind M."/>
            <person name="Lindquist E."/>
            <person name="Lombard V."/>
            <person name="Lucas S."/>
            <person name="Lunden K."/>
            <person name="Morin E."/>
            <person name="Murat C."/>
            <person name="Park J."/>
            <person name="Raffaello T."/>
            <person name="Rouze P."/>
            <person name="Salamov A."/>
            <person name="Schmutz J."/>
            <person name="Solheim H."/>
            <person name="Stahlberg J."/>
            <person name="Velez H."/>
            <person name="de Vries R.P."/>
            <person name="Wiebenga A."/>
            <person name="Woodward S."/>
            <person name="Yakovlev I."/>
            <person name="Garbelotto M."/>
            <person name="Martin F."/>
            <person name="Grigoriev I.V."/>
            <person name="Stenlid J."/>
        </authorList>
    </citation>
    <scope>NUCLEOTIDE SEQUENCE [LARGE SCALE GENOMIC DNA]</scope>
    <source>
        <strain evidence="1 2">TC 32-1</strain>
    </source>
</reference>